<dbReference type="Proteomes" id="UP001057753">
    <property type="component" value="Unassembled WGS sequence"/>
</dbReference>
<dbReference type="InterPro" id="IPR050563">
    <property type="entry name" value="4-hydroxybenzoyl-CoA_TE"/>
</dbReference>
<dbReference type="Gene3D" id="3.10.129.10">
    <property type="entry name" value="Hotdog Thioesterase"/>
    <property type="match status" value="1"/>
</dbReference>
<sequence length="140" mass="16341">MFINETTITVRYAETDQMGVVYHANYLVWCEIGRTGLIEQLGFKYTDMEKQGVLSPVINVNMNYLRPAKYGQQVTIKTWIESYTGIRVKYGYEMHNSLEELCLTGTSEHVCVNAETFRPVNIKKVFPDWHIAYETHKRHV</sequence>
<reference evidence="3" key="1">
    <citation type="submission" date="2020-06" db="EMBL/GenBank/DDBJ databases">
        <title>Insight into the genomes of haloalkaliphilic bacilli from Kenyan soda lakes.</title>
        <authorList>
            <person name="Mwirichia R."/>
            <person name="Villamizar G.C."/>
            <person name="Poehlein A."/>
            <person name="Mugweru J."/>
            <person name="Kipnyargis A."/>
            <person name="Kiplimo D."/>
            <person name="Orwa P."/>
            <person name="Daniel R."/>
        </authorList>
    </citation>
    <scope>NUCLEOTIDE SEQUENCE</scope>
    <source>
        <strain evidence="3">B1096_S55</strain>
    </source>
</reference>
<evidence type="ECO:0000313" key="3">
    <source>
        <dbReference type="EMBL" id="MCR6096195.1"/>
    </source>
</evidence>
<name>A0A9Q4FWK2_SALAG</name>
<dbReference type="EMBL" id="JABXYM010000001">
    <property type="protein sequence ID" value="MCR6096195.1"/>
    <property type="molecule type" value="Genomic_DNA"/>
</dbReference>
<dbReference type="PANTHER" id="PTHR31793">
    <property type="entry name" value="4-HYDROXYBENZOYL-COA THIOESTERASE FAMILY MEMBER"/>
    <property type="match status" value="1"/>
</dbReference>
<accession>A0A9Q4FWK2</accession>
<evidence type="ECO:0000256" key="1">
    <source>
        <dbReference type="ARBA" id="ARBA00005953"/>
    </source>
</evidence>
<evidence type="ECO:0000256" key="2">
    <source>
        <dbReference type="ARBA" id="ARBA00022801"/>
    </source>
</evidence>
<dbReference type="PANTHER" id="PTHR31793:SF27">
    <property type="entry name" value="NOVEL THIOESTERASE SUPERFAMILY DOMAIN AND SAPOSIN A-TYPE DOMAIN CONTAINING PROTEIN (0610012H03RIK)"/>
    <property type="match status" value="1"/>
</dbReference>
<dbReference type="Pfam" id="PF13279">
    <property type="entry name" value="4HBT_2"/>
    <property type="match status" value="1"/>
</dbReference>
<proteinExistence type="inferred from homology"/>
<keyword evidence="2" id="KW-0378">Hydrolase</keyword>
<comment type="caution">
    <text evidence="3">The sequence shown here is derived from an EMBL/GenBank/DDBJ whole genome shotgun (WGS) entry which is preliminary data.</text>
</comment>
<gene>
    <name evidence="3" type="ORF">HXA33_06500</name>
</gene>
<organism evidence="3 4">
    <name type="scientific">Salipaludibacillus agaradhaerens</name>
    <name type="common">Bacillus agaradhaerens</name>
    <dbReference type="NCBI Taxonomy" id="76935"/>
    <lineage>
        <taxon>Bacteria</taxon>
        <taxon>Bacillati</taxon>
        <taxon>Bacillota</taxon>
        <taxon>Bacilli</taxon>
        <taxon>Bacillales</taxon>
        <taxon>Bacillaceae</taxon>
    </lineage>
</organism>
<dbReference type="AlphaFoldDB" id="A0A9Q4FWK2"/>
<dbReference type="InterPro" id="IPR006684">
    <property type="entry name" value="YbgC/YbaW"/>
</dbReference>
<keyword evidence="4" id="KW-1185">Reference proteome</keyword>
<protein>
    <submittedName>
        <fullName evidence="3">Acyl-CoA thioesterase</fullName>
    </submittedName>
</protein>
<comment type="similarity">
    <text evidence="1">Belongs to the 4-hydroxybenzoyl-CoA thioesterase family.</text>
</comment>
<dbReference type="InterPro" id="IPR029069">
    <property type="entry name" value="HotDog_dom_sf"/>
</dbReference>
<evidence type="ECO:0000313" key="4">
    <source>
        <dbReference type="Proteomes" id="UP001057753"/>
    </source>
</evidence>
<dbReference type="CDD" id="cd00586">
    <property type="entry name" value="4HBT"/>
    <property type="match status" value="1"/>
</dbReference>
<dbReference type="GO" id="GO:0047617">
    <property type="term" value="F:fatty acyl-CoA hydrolase activity"/>
    <property type="evidence" value="ECO:0007669"/>
    <property type="project" value="TreeGrafter"/>
</dbReference>
<dbReference type="SUPFAM" id="SSF54637">
    <property type="entry name" value="Thioesterase/thiol ester dehydrase-isomerase"/>
    <property type="match status" value="1"/>
</dbReference>
<dbReference type="NCBIfam" id="TIGR00051">
    <property type="entry name" value="YbgC/FadM family acyl-CoA thioesterase"/>
    <property type="match status" value="1"/>
</dbReference>
<dbReference type="PIRSF" id="PIRSF003230">
    <property type="entry name" value="YbgC"/>
    <property type="match status" value="1"/>
</dbReference>
<dbReference type="RefSeq" id="WP_257820848.1">
    <property type="nucleotide sequence ID" value="NZ_JABXYM010000001.1"/>
</dbReference>